<dbReference type="SUPFAM" id="SSF49854">
    <property type="entry name" value="Spermadhesin, CUB domain"/>
    <property type="match status" value="1"/>
</dbReference>
<dbReference type="Pfam" id="PF00057">
    <property type="entry name" value="Ldl_recept_a"/>
    <property type="match status" value="1"/>
</dbReference>
<keyword evidence="3" id="KW-0472">Membrane</keyword>
<accession>A0ABM1THZ6</accession>
<dbReference type="PROSITE" id="PS50068">
    <property type="entry name" value="LDLRA_2"/>
    <property type="match status" value="1"/>
</dbReference>
<dbReference type="GeneID" id="106471166"/>
<keyword evidence="3" id="KW-0812">Transmembrane</keyword>
<evidence type="ECO:0000256" key="2">
    <source>
        <dbReference type="PROSITE-ProRule" id="PRU00124"/>
    </source>
</evidence>
<evidence type="ECO:0000256" key="3">
    <source>
        <dbReference type="SAM" id="Phobius"/>
    </source>
</evidence>
<organism evidence="5 6">
    <name type="scientific">Limulus polyphemus</name>
    <name type="common">Atlantic horseshoe crab</name>
    <dbReference type="NCBI Taxonomy" id="6850"/>
    <lineage>
        <taxon>Eukaryota</taxon>
        <taxon>Metazoa</taxon>
        <taxon>Ecdysozoa</taxon>
        <taxon>Arthropoda</taxon>
        <taxon>Chelicerata</taxon>
        <taxon>Merostomata</taxon>
        <taxon>Xiphosura</taxon>
        <taxon>Limulidae</taxon>
        <taxon>Limulus</taxon>
    </lineage>
</organism>
<dbReference type="CDD" id="cd00112">
    <property type="entry name" value="LDLa"/>
    <property type="match status" value="1"/>
</dbReference>
<dbReference type="CDD" id="cd00041">
    <property type="entry name" value="CUB"/>
    <property type="match status" value="1"/>
</dbReference>
<keyword evidence="1 2" id="KW-1015">Disulfide bond</keyword>
<gene>
    <name evidence="6" type="primary">LOC106471166</name>
</gene>
<dbReference type="SMART" id="SM00042">
    <property type="entry name" value="CUB"/>
    <property type="match status" value="1"/>
</dbReference>
<dbReference type="Gene3D" id="4.10.400.10">
    <property type="entry name" value="Low-density Lipoprotein Receptor"/>
    <property type="match status" value="1"/>
</dbReference>
<comment type="caution">
    <text evidence="2">Lacks conserved residue(s) required for the propagation of feature annotation.</text>
</comment>
<feature type="disulfide bond" evidence="2">
    <location>
        <begin position="168"/>
        <end position="186"/>
    </location>
</feature>
<dbReference type="PANTHER" id="PTHR24652">
    <property type="entry name" value="LOW-DENSITY LIPOPROTEIN RECEPTOR CLASS A DOMAIN-CONTAINING PROTEIN 2"/>
    <property type="match status" value="1"/>
</dbReference>
<evidence type="ECO:0000313" key="5">
    <source>
        <dbReference type="Proteomes" id="UP000694941"/>
    </source>
</evidence>
<dbReference type="SMART" id="SM00192">
    <property type="entry name" value="LDLa"/>
    <property type="match status" value="1"/>
</dbReference>
<dbReference type="Pfam" id="PF00431">
    <property type="entry name" value="CUB"/>
    <property type="match status" value="1"/>
</dbReference>
<keyword evidence="5" id="KW-1185">Reference proteome</keyword>
<dbReference type="SUPFAM" id="SSF57424">
    <property type="entry name" value="LDL receptor-like module"/>
    <property type="match status" value="1"/>
</dbReference>
<keyword evidence="3" id="KW-1133">Transmembrane helix</keyword>
<evidence type="ECO:0000256" key="1">
    <source>
        <dbReference type="ARBA" id="ARBA00023157"/>
    </source>
</evidence>
<evidence type="ECO:0000313" key="6">
    <source>
        <dbReference type="RefSeq" id="XP_022255502.1"/>
    </source>
</evidence>
<dbReference type="InterPro" id="IPR035914">
    <property type="entry name" value="Sperma_CUB_dom_sf"/>
</dbReference>
<dbReference type="RefSeq" id="XP_022255502.1">
    <property type="nucleotide sequence ID" value="XM_022399794.1"/>
</dbReference>
<dbReference type="InterPro" id="IPR042333">
    <property type="entry name" value="LRAD2/Mig-13-like"/>
</dbReference>
<dbReference type="InterPro" id="IPR036055">
    <property type="entry name" value="LDL_receptor-like_sf"/>
</dbReference>
<dbReference type="Proteomes" id="UP000694941">
    <property type="component" value="Unplaced"/>
</dbReference>
<dbReference type="PANTHER" id="PTHR24652:SF69">
    <property type="entry name" value="CUB DOMAIN-CONTAINING PROTEIN"/>
    <property type="match status" value="1"/>
</dbReference>
<dbReference type="Gene3D" id="2.60.120.290">
    <property type="entry name" value="Spermadhesin, CUB domain"/>
    <property type="match status" value="1"/>
</dbReference>
<evidence type="ECO:0000259" key="4">
    <source>
        <dbReference type="SMART" id="SM00042"/>
    </source>
</evidence>
<sequence>MFVELKDITIFVLLLPLANTYITYKVSECILGKQTISLSSSRSYSSAGILMVSEEGFQTLPDCNITLIAPFDHRIVISFRKINLRKENGECLDYLKIWTSKYSPIMKCGNYKYSKEQLSFQSSGNTLSMVYHTDKKFSFGEIGFSLTFTACFYRGYSSTCKNSNNFQCDNLCCIYDGLKCDGHNNCGDSSDESPSGNSYCKVLTAGEVAGIALGAIVAVIIVFATVVICRRKRRTTLSYIRTPTVCTAPPPYTSTSSSYPYNSNVYPYDYTNHQMPPSYEAMGYAVHSSNGGISNPMYSVNSTDPTKLTT</sequence>
<feature type="transmembrane region" description="Helical" evidence="3">
    <location>
        <begin position="208"/>
        <end position="229"/>
    </location>
</feature>
<feature type="domain" description="CUB" evidence="4">
    <location>
        <begin position="32"/>
        <end position="151"/>
    </location>
</feature>
<protein>
    <submittedName>
        <fullName evidence="6">Uncharacterized protein LOC106471166 isoform X1</fullName>
    </submittedName>
</protein>
<dbReference type="InterPro" id="IPR002172">
    <property type="entry name" value="LDrepeatLR_classA_rpt"/>
</dbReference>
<reference evidence="6" key="1">
    <citation type="submission" date="2025-08" db="UniProtKB">
        <authorList>
            <consortium name="RefSeq"/>
        </authorList>
    </citation>
    <scope>IDENTIFICATION</scope>
    <source>
        <tissue evidence="6">Muscle</tissue>
    </source>
</reference>
<proteinExistence type="predicted"/>
<dbReference type="InterPro" id="IPR000859">
    <property type="entry name" value="CUB_dom"/>
</dbReference>
<name>A0ABM1THZ6_LIMPO</name>